<feature type="signal peptide" evidence="1">
    <location>
        <begin position="1"/>
        <end position="20"/>
    </location>
</feature>
<evidence type="ECO:0000313" key="3">
    <source>
        <dbReference type="Proteomes" id="UP000235116"/>
    </source>
</evidence>
<dbReference type="PROSITE" id="PS51257">
    <property type="entry name" value="PROKAR_LIPOPROTEIN"/>
    <property type="match status" value="1"/>
</dbReference>
<keyword evidence="1" id="KW-0732">Signal</keyword>
<name>A0A2K9LK12_9GAMM</name>
<protein>
    <submittedName>
        <fullName evidence="2">Uncharacterized protein</fullName>
    </submittedName>
</protein>
<proteinExistence type="predicted"/>
<dbReference type="KEGG" id="kak:Kalk_09265"/>
<dbReference type="RefSeq" id="WP_101893968.1">
    <property type="nucleotide sequence ID" value="NZ_CP022684.1"/>
</dbReference>
<organism evidence="2 3">
    <name type="scientific">Ketobacter alkanivorans</name>
    <dbReference type="NCBI Taxonomy" id="1917421"/>
    <lineage>
        <taxon>Bacteria</taxon>
        <taxon>Pseudomonadati</taxon>
        <taxon>Pseudomonadota</taxon>
        <taxon>Gammaproteobacteria</taxon>
        <taxon>Pseudomonadales</taxon>
        <taxon>Ketobacteraceae</taxon>
        <taxon>Ketobacter</taxon>
    </lineage>
</organism>
<reference evidence="3" key="1">
    <citation type="submission" date="2017-08" db="EMBL/GenBank/DDBJ databases">
        <title>Direct submision.</title>
        <authorList>
            <person name="Kim S.-J."/>
            <person name="Rhee S.-K."/>
        </authorList>
    </citation>
    <scope>NUCLEOTIDE SEQUENCE [LARGE SCALE GENOMIC DNA]</scope>
    <source>
        <strain evidence="3">GI5</strain>
    </source>
</reference>
<dbReference type="Proteomes" id="UP000235116">
    <property type="component" value="Chromosome"/>
</dbReference>
<keyword evidence="3" id="KW-1185">Reference proteome</keyword>
<dbReference type="EMBL" id="CP022684">
    <property type="protein sequence ID" value="AUM12593.1"/>
    <property type="molecule type" value="Genomic_DNA"/>
</dbReference>
<accession>A0A2K9LK12</accession>
<evidence type="ECO:0000256" key="1">
    <source>
        <dbReference type="SAM" id="SignalP"/>
    </source>
</evidence>
<sequence>MNKIIKRGLIYSGLATIALACGAAALTPAWERHYDHHTTITMTPSIDHQSVYVLQSTASDHPNHLEQIDLSGNVTRTFEVPGVGSTLKPIALSERTLFLKSASPIATASMYIDLESSTTRPAFPAEFTSSLQSLNIKSTFVQDDGDLVFHAAAIYRDEYRETQLLGHLHESGSFTYTALPEQVASISFIRMGNTTGYITRGTYRADYTESSGLRSFIQFLDADLNTTTEINLSQLFIMKAGFNDRAYGYFSNRGQSPTYVFIDIDGNELPDHSSFSNREFLNGERYFYTYPAHAYADMEFCRHDYTLQLINCFTIPTLGTIAMLDVTTDDSIGISQYRTGEQILGLNISFAEFDGSLLGSGNFPGIYDIRYYHRTYSPQGKLILNGRAEPYIEKGNMKWCDGWHGESYPCLAPDTYTAGVCNLYGATYLNQSQLISAQRWCDPNTENTTQISMWQQ</sequence>
<dbReference type="AlphaFoldDB" id="A0A2K9LK12"/>
<gene>
    <name evidence="2" type="ORF">Kalk_09265</name>
</gene>
<evidence type="ECO:0000313" key="2">
    <source>
        <dbReference type="EMBL" id="AUM12593.1"/>
    </source>
</evidence>
<feature type="chain" id="PRO_5014901392" evidence="1">
    <location>
        <begin position="21"/>
        <end position="456"/>
    </location>
</feature>